<dbReference type="PANTHER" id="PTHR33540:SF2">
    <property type="entry name" value="TRNA THREONYLCARBAMOYLADENOSINE BIOSYNTHESIS PROTEIN TSAE"/>
    <property type="match status" value="1"/>
</dbReference>
<protein>
    <recommendedName>
        <fullName evidence="3">tRNA threonylcarbamoyladenosine biosynthesis protein TsaE</fullName>
    </recommendedName>
    <alternativeName>
        <fullName evidence="10">t(6)A37 threonylcarbamoyladenosine biosynthesis protein TsaE</fullName>
    </alternativeName>
</protein>
<dbReference type="Pfam" id="PF02367">
    <property type="entry name" value="TsaE"/>
    <property type="match status" value="1"/>
</dbReference>
<keyword evidence="9" id="KW-0460">Magnesium</keyword>
<accession>A0A2D6YJY5</accession>
<dbReference type="GO" id="GO:0046872">
    <property type="term" value="F:metal ion binding"/>
    <property type="evidence" value="ECO:0007669"/>
    <property type="project" value="UniProtKB-KW"/>
</dbReference>
<comment type="caution">
    <text evidence="11">The sequence shown here is derived from an EMBL/GenBank/DDBJ whole genome shotgun (WGS) entry which is preliminary data.</text>
</comment>
<dbReference type="Gene3D" id="3.40.50.300">
    <property type="entry name" value="P-loop containing nucleotide triphosphate hydrolases"/>
    <property type="match status" value="1"/>
</dbReference>
<dbReference type="GO" id="GO:0005737">
    <property type="term" value="C:cytoplasm"/>
    <property type="evidence" value="ECO:0007669"/>
    <property type="project" value="UniProtKB-SubCell"/>
</dbReference>
<keyword evidence="7" id="KW-0547">Nucleotide-binding</keyword>
<evidence type="ECO:0000256" key="8">
    <source>
        <dbReference type="ARBA" id="ARBA00022840"/>
    </source>
</evidence>
<evidence type="ECO:0000256" key="10">
    <source>
        <dbReference type="ARBA" id="ARBA00032441"/>
    </source>
</evidence>
<evidence type="ECO:0000256" key="5">
    <source>
        <dbReference type="ARBA" id="ARBA00022694"/>
    </source>
</evidence>
<keyword evidence="11" id="KW-0808">Transferase</keyword>
<evidence type="ECO:0000256" key="1">
    <source>
        <dbReference type="ARBA" id="ARBA00004496"/>
    </source>
</evidence>
<sequence length="152" mass="16948">MIEIKWFLSDLEATATAGAKLSKILEPGCIIMMEGDLGSGKTTLCKNICASLGVPINLVTSPTYTMVNMYSCDSGVIHHLDLYRLENQNELEDFDLEELIALGGITLVEWPKLLRPLIENHGVLNIQINYVSEGSRELTMSSHDSFYKRLLN</sequence>
<dbReference type="EMBL" id="NZEX01000096">
    <property type="protein sequence ID" value="MAH63506.1"/>
    <property type="molecule type" value="Genomic_DNA"/>
</dbReference>
<dbReference type="Proteomes" id="UP000226525">
    <property type="component" value="Unassembled WGS sequence"/>
</dbReference>
<evidence type="ECO:0000256" key="2">
    <source>
        <dbReference type="ARBA" id="ARBA00007599"/>
    </source>
</evidence>
<evidence type="ECO:0000256" key="7">
    <source>
        <dbReference type="ARBA" id="ARBA00022741"/>
    </source>
</evidence>
<proteinExistence type="inferred from homology"/>
<gene>
    <name evidence="11" type="ORF">CMN54_08700</name>
</gene>
<dbReference type="AlphaFoldDB" id="A0A2D6YJY5"/>
<dbReference type="SUPFAM" id="SSF52540">
    <property type="entry name" value="P-loop containing nucleoside triphosphate hydrolases"/>
    <property type="match status" value="1"/>
</dbReference>
<evidence type="ECO:0000313" key="11">
    <source>
        <dbReference type="EMBL" id="MAH63506.1"/>
    </source>
</evidence>
<keyword evidence="4" id="KW-0963">Cytoplasm</keyword>
<evidence type="ECO:0000256" key="6">
    <source>
        <dbReference type="ARBA" id="ARBA00022723"/>
    </source>
</evidence>
<dbReference type="GO" id="GO:0002949">
    <property type="term" value="P:tRNA threonylcarbamoyladenosine modification"/>
    <property type="evidence" value="ECO:0007669"/>
    <property type="project" value="InterPro"/>
</dbReference>
<evidence type="ECO:0000256" key="9">
    <source>
        <dbReference type="ARBA" id="ARBA00022842"/>
    </source>
</evidence>
<dbReference type="PANTHER" id="PTHR33540">
    <property type="entry name" value="TRNA THREONYLCARBAMOYLADENOSINE BIOSYNTHESIS PROTEIN TSAE"/>
    <property type="match status" value="1"/>
</dbReference>
<comment type="subcellular location">
    <subcellularLocation>
        <location evidence="1">Cytoplasm</location>
    </subcellularLocation>
</comment>
<reference evidence="12" key="1">
    <citation type="submission" date="2017-09" db="EMBL/GenBank/DDBJ databases">
        <title>The Reconstruction of 2,631 Draft Metagenome-Assembled Genomes from the Global Oceans.</title>
        <authorList>
            <person name="Tully B.J."/>
            <person name="Graham E.D."/>
            <person name="Heidelberg J.F."/>
        </authorList>
    </citation>
    <scope>NUCLEOTIDE SEQUENCE [LARGE SCALE GENOMIC DNA]</scope>
</reference>
<keyword evidence="8" id="KW-0067">ATP-binding</keyword>
<comment type="similarity">
    <text evidence="2">Belongs to the TsaE family.</text>
</comment>
<keyword evidence="6" id="KW-0479">Metal-binding</keyword>
<dbReference type="InterPro" id="IPR027417">
    <property type="entry name" value="P-loop_NTPase"/>
</dbReference>
<name>A0A2D6YJY5_9DELT</name>
<evidence type="ECO:0000256" key="3">
    <source>
        <dbReference type="ARBA" id="ARBA00019010"/>
    </source>
</evidence>
<dbReference type="GO" id="GO:0016740">
    <property type="term" value="F:transferase activity"/>
    <property type="evidence" value="ECO:0007669"/>
    <property type="project" value="UniProtKB-KW"/>
</dbReference>
<dbReference type="InterPro" id="IPR003442">
    <property type="entry name" value="T6A_TsaE"/>
</dbReference>
<dbReference type="NCBIfam" id="TIGR00150">
    <property type="entry name" value="T6A_YjeE"/>
    <property type="match status" value="1"/>
</dbReference>
<dbReference type="GO" id="GO:0005524">
    <property type="term" value="F:ATP binding"/>
    <property type="evidence" value="ECO:0007669"/>
    <property type="project" value="UniProtKB-KW"/>
</dbReference>
<keyword evidence="5" id="KW-0819">tRNA processing</keyword>
<evidence type="ECO:0000256" key="4">
    <source>
        <dbReference type="ARBA" id="ARBA00022490"/>
    </source>
</evidence>
<organism evidence="11 12">
    <name type="scientific">SAR324 cluster bacterium</name>
    <dbReference type="NCBI Taxonomy" id="2024889"/>
    <lineage>
        <taxon>Bacteria</taxon>
        <taxon>Deltaproteobacteria</taxon>
        <taxon>SAR324 cluster</taxon>
    </lineage>
</organism>
<evidence type="ECO:0000313" key="12">
    <source>
        <dbReference type="Proteomes" id="UP000226525"/>
    </source>
</evidence>